<evidence type="ECO:0000256" key="3">
    <source>
        <dbReference type="SAM" id="MobiDB-lite"/>
    </source>
</evidence>
<reference evidence="4" key="2">
    <citation type="submission" date="2020-09" db="EMBL/GenBank/DDBJ databases">
        <authorList>
            <person name="Sun Q."/>
            <person name="Zhou Y."/>
        </authorList>
    </citation>
    <scope>NUCLEOTIDE SEQUENCE</scope>
    <source>
        <strain evidence="4">CGMCC 1.15322</strain>
    </source>
</reference>
<sequence>MPKSMTSLWLKSVRRMSRAQQAQGRRLLQSLVPKPPRAPAARKAKPSKVAKARPAAVVRKSAASPARPLTGLPGHWQKSWFSVPAVGQVASARRMLYWLYLPSVAATAPLPLVVMLHGCQQTATDFALSTRMNALAERKGFAVLYPQQSAAADAHRCWHWYKRSTQEGLGDVRLIADMVAQVQARHGLDRSRTYVAGLSAGAGLANILALHYPAMVAAVGLHSAPVFGTTDSPMSAYRAMQHGSGAVHRESVQAFGRAEQAFPGMPAILLHGARDSVVRRINMTQLTEQFAILNAGFITREEPVVRRYPARSTGRHPRHAYESASWYAGRKPQLVACEIDHLGHAWSGGDGSVEFSAPEGPDATLMMWTFFAQHRRLATPAPGVSTMEA</sequence>
<name>A0A916SMS1_9BURK</name>
<dbReference type="Pfam" id="PF10503">
    <property type="entry name" value="Esterase_PHB"/>
    <property type="match status" value="1"/>
</dbReference>
<accession>A0A916SMS1</accession>
<dbReference type="GO" id="GO:0016787">
    <property type="term" value="F:hydrolase activity"/>
    <property type="evidence" value="ECO:0007669"/>
    <property type="project" value="UniProtKB-KW"/>
</dbReference>
<dbReference type="InterPro" id="IPR029058">
    <property type="entry name" value="AB_hydrolase_fold"/>
</dbReference>
<evidence type="ECO:0000313" key="4">
    <source>
        <dbReference type="EMBL" id="GGB04052.1"/>
    </source>
</evidence>
<dbReference type="InterPro" id="IPR050955">
    <property type="entry name" value="Plant_Biomass_Hydrol_Est"/>
</dbReference>
<dbReference type="InterPro" id="IPR010126">
    <property type="entry name" value="Esterase_phb"/>
</dbReference>
<keyword evidence="1" id="KW-0732">Signal</keyword>
<dbReference type="GO" id="GO:0005576">
    <property type="term" value="C:extracellular region"/>
    <property type="evidence" value="ECO:0007669"/>
    <property type="project" value="InterPro"/>
</dbReference>
<dbReference type="EMBL" id="BMIG01000009">
    <property type="protein sequence ID" value="GGB04052.1"/>
    <property type="molecule type" value="Genomic_DNA"/>
</dbReference>
<proteinExistence type="predicted"/>
<dbReference type="AlphaFoldDB" id="A0A916SMS1"/>
<protein>
    <submittedName>
        <fullName evidence="4">Depolymerase</fullName>
    </submittedName>
</protein>
<evidence type="ECO:0000256" key="1">
    <source>
        <dbReference type="ARBA" id="ARBA00022729"/>
    </source>
</evidence>
<feature type="region of interest" description="Disordered" evidence="3">
    <location>
        <begin position="21"/>
        <end position="70"/>
    </location>
</feature>
<gene>
    <name evidence="4" type="ORF">GCM10011496_26280</name>
</gene>
<comment type="caution">
    <text evidence="4">The sequence shown here is derived from an EMBL/GenBank/DDBJ whole genome shotgun (WGS) entry which is preliminary data.</text>
</comment>
<keyword evidence="5" id="KW-1185">Reference proteome</keyword>
<evidence type="ECO:0000313" key="5">
    <source>
        <dbReference type="Proteomes" id="UP000620596"/>
    </source>
</evidence>
<dbReference type="Proteomes" id="UP000620596">
    <property type="component" value="Unassembled WGS sequence"/>
</dbReference>
<reference evidence="4" key="1">
    <citation type="journal article" date="2014" name="Int. J. Syst. Evol. Microbiol.">
        <title>Complete genome sequence of Corynebacterium casei LMG S-19264T (=DSM 44701T), isolated from a smear-ripened cheese.</title>
        <authorList>
            <consortium name="US DOE Joint Genome Institute (JGI-PGF)"/>
            <person name="Walter F."/>
            <person name="Albersmeier A."/>
            <person name="Kalinowski J."/>
            <person name="Ruckert C."/>
        </authorList>
    </citation>
    <scope>NUCLEOTIDE SEQUENCE</scope>
    <source>
        <strain evidence="4">CGMCC 1.15322</strain>
    </source>
</reference>
<keyword evidence="2" id="KW-0378">Hydrolase</keyword>
<feature type="compositionally biased region" description="Low complexity" evidence="3">
    <location>
        <begin position="52"/>
        <end position="67"/>
    </location>
</feature>
<dbReference type="PANTHER" id="PTHR43037:SF1">
    <property type="entry name" value="BLL1128 PROTEIN"/>
    <property type="match status" value="1"/>
</dbReference>
<dbReference type="SUPFAM" id="SSF53474">
    <property type="entry name" value="alpha/beta-Hydrolases"/>
    <property type="match status" value="1"/>
</dbReference>
<evidence type="ECO:0000256" key="2">
    <source>
        <dbReference type="ARBA" id="ARBA00022801"/>
    </source>
</evidence>
<dbReference type="NCBIfam" id="TIGR01840">
    <property type="entry name" value="esterase_phb"/>
    <property type="match status" value="1"/>
</dbReference>
<feature type="compositionally biased region" description="Basic residues" evidence="3">
    <location>
        <begin position="40"/>
        <end position="51"/>
    </location>
</feature>
<organism evidence="4 5">
    <name type="scientific">Polaromonas eurypsychrophila</name>
    <dbReference type="NCBI Taxonomy" id="1614635"/>
    <lineage>
        <taxon>Bacteria</taxon>
        <taxon>Pseudomonadati</taxon>
        <taxon>Pseudomonadota</taxon>
        <taxon>Betaproteobacteria</taxon>
        <taxon>Burkholderiales</taxon>
        <taxon>Comamonadaceae</taxon>
        <taxon>Polaromonas</taxon>
    </lineage>
</organism>
<dbReference type="Gene3D" id="3.40.50.1820">
    <property type="entry name" value="alpha/beta hydrolase"/>
    <property type="match status" value="1"/>
</dbReference>
<dbReference type="PANTHER" id="PTHR43037">
    <property type="entry name" value="UNNAMED PRODUCT-RELATED"/>
    <property type="match status" value="1"/>
</dbReference>
<feature type="compositionally biased region" description="Low complexity" evidence="3">
    <location>
        <begin position="21"/>
        <end position="32"/>
    </location>
</feature>